<feature type="domain" description="Manganese/iron superoxide dismutase C-terminal" evidence="8">
    <location>
        <begin position="92"/>
        <end position="197"/>
    </location>
</feature>
<keyword evidence="10" id="KW-1185">Reference proteome</keyword>
<dbReference type="InterPro" id="IPR036314">
    <property type="entry name" value="SOD_C_sf"/>
</dbReference>
<accession>A0A5S5D661</accession>
<sequence length="202" mass="22340">MAFELEALPYAADALEPHIDKDTMEIHHDRHHQAYVDNLNKAIAGTDAENLSLEEINKNISKYSAAVRNNGGGHFNHQLFWSILGPNAGGEPTGELAEAINSTFGSFAELKTQLQNAGATRFGSGWAWLIVDGEGKLAVTSTPNQDNPLMDVAEVQGTPILGIDVWEHAYYLKYQNKRPAYLEAIFNVIDWGAVTKRYQEAR</sequence>
<evidence type="ECO:0000256" key="6">
    <source>
        <dbReference type="RuleBase" id="RU000414"/>
    </source>
</evidence>
<dbReference type="InterPro" id="IPR019832">
    <property type="entry name" value="Mn/Fe_SOD_C"/>
</dbReference>
<evidence type="ECO:0000256" key="2">
    <source>
        <dbReference type="ARBA" id="ARBA00012682"/>
    </source>
</evidence>
<dbReference type="SUPFAM" id="SSF46609">
    <property type="entry name" value="Fe,Mn superoxide dismutase (SOD), N-terminal domain"/>
    <property type="match status" value="1"/>
</dbReference>
<feature type="binding site" evidence="5">
    <location>
        <position position="168"/>
    </location>
    <ligand>
        <name>Mn(2+)</name>
        <dbReference type="ChEBI" id="CHEBI:29035"/>
    </ligand>
</feature>
<dbReference type="OrthoDB" id="9803125at2"/>
<evidence type="ECO:0000313" key="10">
    <source>
        <dbReference type="Proteomes" id="UP000325105"/>
    </source>
</evidence>
<reference evidence="9 10" key="1">
    <citation type="submission" date="2019-07" db="EMBL/GenBank/DDBJ databases">
        <title>Genomic Encyclopedia of Archaeal and Bacterial Type Strains, Phase II (KMG-II): from individual species to whole genera.</title>
        <authorList>
            <person name="Goeker M."/>
        </authorList>
    </citation>
    <scope>NUCLEOTIDE SEQUENCE [LARGE SCALE GENOMIC DNA]</scope>
    <source>
        <strain evidence="9 10">DSM 18850</strain>
    </source>
</reference>
<comment type="catalytic activity">
    <reaction evidence="6">
        <text>2 superoxide + 2 H(+) = H2O2 + O2</text>
        <dbReference type="Rhea" id="RHEA:20696"/>
        <dbReference type="ChEBI" id="CHEBI:15378"/>
        <dbReference type="ChEBI" id="CHEBI:15379"/>
        <dbReference type="ChEBI" id="CHEBI:16240"/>
        <dbReference type="ChEBI" id="CHEBI:18421"/>
        <dbReference type="EC" id="1.15.1.1"/>
    </reaction>
</comment>
<dbReference type="Gene3D" id="1.10.287.990">
    <property type="entry name" value="Fe,Mn superoxide dismutase (SOD) domain"/>
    <property type="match status" value="1"/>
</dbReference>
<feature type="domain" description="Manganese/iron superoxide dismutase N-terminal" evidence="7">
    <location>
        <begin position="3"/>
        <end position="84"/>
    </location>
</feature>
<evidence type="ECO:0000313" key="9">
    <source>
        <dbReference type="EMBL" id="TYP91543.1"/>
    </source>
</evidence>
<evidence type="ECO:0000256" key="1">
    <source>
        <dbReference type="ARBA" id="ARBA00008714"/>
    </source>
</evidence>
<dbReference type="AlphaFoldDB" id="A0A5S5D661"/>
<dbReference type="SUPFAM" id="SSF54719">
    <property type="entry name" value="Fe,Mn superoxide dismutase (SOD), C-terminal domain"/>
    <property type="match status" value="1"/>
</dbReference>
<dbReference type="Proteomes" id="UP000325105">
    <property type="component" value="Unassembled WGS sequence"/>
</dbReference>
<dbReference type="InterPro" id="IPR019833">
    <property type="entry name" value="Mn/Fe_SOD_BS"/>
</dbReference>
<keyword evidence="3 5" id="KW-0479">Metal-binding</keyword>
<dbReference type="InterPro" id="IPR001189">
    <property type="entry name" value="Mn/Fe_SOD"/>
</dbReference>
<protein>
    <recommendedName>
        <fullName evidence="2 6">Superoxide dismutase</fullName>
        <ecNumber evidence="2 6">1.15.1.1</ecNumber>
    </recommendedName>
</protein>
<keyword evidence="4 6" id="KW-0560">Oxidoreductase</keyword>
<dbReference type="Pfam" id="PF00081">
    <property type="entry name" value="Sod_Fe_N"/>
    <property type="match status" value="1"/>
</dbReference>
<dbReference type="EMBL" id="VNHX01000019">
    <property type="protein sequence ID" value="TYP91543.1"/>
    <property type="molecule type" value="Genomic_DNA"/>
</dbReference>
<dbReference type="GO" id="GO:0004784">
    <property type="term" value="F:superoxide dismutase activity"/>
    <property type="evidence" value="ECO:0007669"/>
    <property type="project" value="UniProtKB-EC"/>
</dbReference>
<dbReference type="InterPro" id="IPR036324">
    <property type="entry name" value="Mn/Fe_SOD_N_sf"/>
</dbReference>
<dbReference type="PROSITE" id="PS00088">
    <property type="entry name" value="SOD_MN"/>
    <property type="match status" value="1"/>
</dbReference>
<dbReference type="InterPro" id="IPR019831">
    <property type="entry name" value="Mn/Fe_SOD_N"/>
</dbReference>
<feature type="binding site" evidence="5">
    <location>
        <position position="27"/>
    </location>
    <ligand>
        <name>Mn(2+)</name>
        <dbReference type="ChEBI" id="CHEBI:29035"/>
    </ligand>
</feature>
<dbReference type="EC" id="1.15.1.1" evidence="2 6"/>
<dbReference type="PIRSF" id="PIRSF000349">
    <property type="entry name" value="SODismutase"/>
    <property type="match status" value="1"/>
</dbReference>
<dbReference type="GO" id="GO:0005737">
    <property type="term" value="C:cytoplasm"/>
    <property type="evidence" value="ECO:0007669"/>
    <property type="project" value="TreeGrafter"/>
</dbReference>
<dbReference type="FunFam" id="3.55.40.20:FF:000001">
    <property type="entry name" value="Superoxide dismutase"/>
    <property type="match status" value="1"/>
</dbReference>
<dbReference type="Pfam" id="PF02777">
    <property type="entry name" value="Sod_Fe_C"/>
    <property type="match status" value="1"/>
</dbReference>
<evidence type="ECO:0000259" key="7">
    <source>
        <dbReference type="Pfam" id="PF00081"/>
    </source>
</evidence>
<feature type="binding site" evidence="5">
    <location>
        <position position="77"/>
    </location>
    <ligand>
        <name>Mn(2+)</name>
        <dbReference type="ChEBI" id="CHEBI:29035"/>
    </ligand>
</feature>
<evidence type="ECO:0000259" key="8">
    <source>
        <dbReference type="Pfam" id="PF02777"/>
    </source>
</evidence>
<organism evidence="9 10">
    <name type="scientific">Sphingobacterium allocomposti</name>
    <dbReference type="NCBI Taxonomy" id="415956"/>
    <lineage>
        <taxon>Bacteria</taxon>
        <taxon>Pseudomonadati</taxon>
        <taxon>Bacteroidota</taxon>
        <taxon>Sphingobacteriia</taxon>
        <taxon>Sphingobacteriales</taxon>
        <taxon>Sphingobacteriaceae</taxon>
        <taxon>Sphingobacterium</taxon>
    </lineage>
</organism>
<gene>
    <name evidence="9" type="ORF">BC792_11967</name>
</gene>
<dbReference type="Gene3D" id="3.55.40.20">
    <property type="entry name" value="Iron/manganese superoxide dismutase, C-terminal domain"/>
    <property type="match status" value="1"/>
</dbReference>
<dbReference type="RefSeq" id="WP_148909547.1">
    <property type="nucleotide sequence ID" value="NZ_VNHX01000019.1"/>
</dbReference>
<evidence type="ECO:0000256" key="4">
    <source>
        <dbReference type="ARBA" id="ARBA00023002"/>
    </source>
</evidence>
<evidence type="ECO:0000256" key="5">
    <source>
        <dbReference type="PIRSR" id="PIRSR000349-1"/>
    </source>
</evidence>
<proteinExistence type="inferred from homology"/>
<dbReference type="GO" id="GO:0030145">
    <property type="term" value="F:manganese ion binding"/>
    <property type="evidence" value="ECO:0007669"/>
    <property type="project" value="UniProtKB-ARBA"/>
</dbReference>
<dbReference type="PANTHER" id="PTHR43595:SF2">
    <property type="entry name" value="SMALL RIBOSOMAL SUBUNIT PROTEIN MS42"/>
    <property type="match status" value="1"/>
</dbReference>
<feature type="binding site" evidence="5">
    <location>
        <position position="164"/>
    </location>
    <ligand>
        <name>Mn(2+)</name>
        <dbReference type="ChEBI" id="CHEBI:29035"/>
    </ligand>
</feature>
<name>A0A5S5D661_9SPHI</name>
<comment type="function">
    <text evidence="6">Destroys radicals which are normally produced within the cells and which are toxic to biological systems.</text>
</comment>
<comment type="similarity">
    <text evidence="1 6">Belongs to the iron/manganese superoxide dismutase family.</text>
</comment>
<dbReference type="PRINTS" id="PR01703">
    <property type="entry name" value="MNSODISMTASE"/>
</dbReference>
<evidence type="ECO:0000256" key="3">
    <source>
        <dbReference type="ARBA" id="ARBA00022723"/>
    </source>
</evidence>
<dbReference type="PANTHER" id="PTHR43595">
    <property type="entry name" value="37S RIBOSOMAL PROTEIN S26, MITOCHONDRIAL"/>
    <property type="match status" value="1"/>
</dbReference>
<dbReference type="FunFam" id="1.10.287.990:FF:000001">
    <property type="entry name" value="Superoxide dismutase"/>
    <property type="match status" value="1"/>
</dbReference>
<comment type="caution">
    <text evidence="9">The sequence shown here is derived from an EMBL/GenBank/DDBJ whole genome shotgun (WGS) entry which is preliminary data.</text>
</comment>